<keyword evidence="2" id="KW-0732">Signal</keyword>
<dbReference type="PANTHER" id="PTHR30483">
    <property type="entry name" value="LEUCINE-SPECIFIC-BINDING PROTEIN"/>
    <property type="match status" value="1"/>
</dbReference>
<reference evidence="4" key="1">
    <citation type="submission" date="2020-12" db="EMBL/GenBank/DDBJ databases">
        <title>Genomic characterization of non-nitrogen-fixing Frankia strains.</title>
        <authorList>
            <person name="Carlos-Shanley C."/>
            <person name="Guerra T."/>
            <person name="Hahn D."/>
        </authorList>
    </citation>
    <scope>NUCLEOTIDE SEQUENCE</scope>
    <source>
        <strain evidence="4">CN6</strain>
    </source>
</reference>
<keyword evidence="5" id="KW-1185">Reference proteome</keyword>
<comment type="similarity">
    <text evidence="1">Belongs to the leucine-binding protein family.</text>
</comment>
<sequence>MAAPLRVGFLDDLARTSQIGSADPAGTPGPPSPTDMPSWLRLVADEYLAAGRLDREVEIVHSHGLGLPSGTAAAVERAFARLVDSDVLLVVGPAIGDNALVATPLAERYQVPTINWAGTERARGDWMFHLQVGSHEDEGVLLARHLAATGARRVGVVYDRSPIGRRYLRFLTAEAELLGLAVTATAGLPPLAEDAEDEVALVLGTGVDALVYLGLGASGAKVARAAADAGWDGPRAMNSAGMFGYQPEHGRAIDGWVYVDMHSDDNTTLAAFRQRLGVAPERSLAAAKGYDLGRLAAEGLARATELTRAGVREGLEQIKWIPAAEGREGTQLAFGHHDRGALHGHYLVLRRWRDGRSVQE</sequence>
<comment type="caution">
    <text evidence="4">The sequence shown here is derived from an EMBL/GenBank/DDBJ whole genome shotgun (WGS) entry which is preliminary data.</text>
</comment>
<feature type="domain" description="Leucine-binding protein" evidence="3">
    <location>
        <begin position="19"/>
        <end position="335"/>
    </location>
</feature>
<dbReference type="EMBL" id="JAEACQ010000167">
    <property type="protein sequence ID" value="MBL7628031.1"/>
    <property type="molecule type" value="Genomic_DNA"/>
</dbReference>
<dbReference type="Proteomes" id="UP000604475">
    <property type="component" value="Unassembled WGS sequence"/>
</dbReference>
<evidence type="ECO:0000256" key="2">
    <source>
        <dbReference type="ARBA" id="ARBA00022729"/>
    </source>
</evidence>
<dbReference type="Gene3D" id="3.40.50.2300">
    <property type="match status" value="2"/>
</dbReference>
<dbReference type="InterPro" id="IPR028081">
    <property type="entry name" value="Leu-bd"/>
</dbReference>
<evidence type="ECO:0000313" key="4">
    <source>
        <dbReference type="EMBL" id="MBL7628031.1"/>
    </source>
</evidence>
<proteinExistence type="inferred from homology"/>
<evidence type="ECO:0000256" key="1">
    <source>
        <dbReference type="ARBA" id="ARBA00010062"/>
    </source>
</evidence>
<name>A0A937RLC9_9ACTN</name>
<protein>
    <submittedName>
        <fullName evidence="4">ABC transporter substrate-binding protein</fullName>
    </submittedName>
</protein>
<dbReference type="InterPro" id="IPR051010">
    <property type="entry name" value="BCAA_transport"/>
</dbReference>
<dbReference type="SUPFAM" id="SSF53822">
    <property type="entry name" value="Periplasmic binding protein-like I"/>
    <property type="match status" value="1"/>
</dbReference>
<organism evidence="4 5">
    <name type="scientific">Frankia nepalensis</name>
    <dbReference type="NCBI Taxonomy" id="1836974"/>
    <lineage>
        <taxon>Bacteria</taxon>
        <taxon>Bacillati</taxon>
        <taxon>Actinomycetota</taxon>
        <taxon>Actinomycetes</taxon>
        <taxon>Frankiales</taxon>
        <taxon>Frankiaceae</taxon>
        <taxon>Frankia</taxon>
    </lineage>
</organism>
<dbReference type="Pfam" id="PF13458">
    <property type="entry name" value="Peripla_BP_6"/>
    <property type="match status" value="1"/>
</dbReference>
<dbReference type="PANTHER" id="PTHR30483:SF6">
    <property type="entry name" value="PERIPLASMIC BINDING PROTEIN OF ABC TRANSPORTER FOR NATURAL AMINO ACIDS"/>
    <property type="match status" value="1"/>
</dbReference>
<dbReference type="InterPro" id="IPR028082">
    <property type="entry name" value="Peripla_BP_I"/>
</dbReference>
<gene>
    <name evidence="4" type="ORF">I7412_12780</name>
</gene>
<accession>A0A937RLC9</accession>
<evidence type="ECO:0000259" key="3">
    <source>
        <dbReference type="Pfam" id="PF13458"/>
    </source>
</evidence>
<evidence type="ECO:0000313" key="5">
    <source>
        <dbReference type="Proteomes" id="UP000604475"/>
    </source>
</evidence>
<dbReference type="AlphaFoldDB" id="A0A937RLC9"/>